<sequence>MGESLKIKVTVAGRVYPLKVKNANEEEGMRKAATKINDLVSNYEQNYAVSDKQDVLAMCALQFASLIEVNSINKKEDLSEALEKMNKLNVLIDKHLNK</sequence>
<keyword evidence="1" id="KW-0131">Cell cycle</keyword>
<dbReference type="InterPro" id="IPR007838">
    <property type="entry name" value="Cell_div_ZapA-like"/>
</dbReference>
<name>A0A4Y8AV86_9FLAO</name>
<dbReference type="OrthoDB" id="1495773at2"/>
<accession>A0A4Y8AV86</accession>
<dbReference type="Pfam" id="PF05164">
    <property type="entry name" value="ZapA"/>
    <property type="match status" value="1"/>
</dbReference>
<dbReference type="Proteomes" id="UP000298517">
    <property type="component" value="Unassembled WGS sequence"/>
</dbReference>
<dbReference type="RefSeq" id="WP_134246475.1">
    <property type="nucleotide sequence ID" value="NZ_SNQI01000001.1"/>
</dbReference>
<keyword evidence="1" id="KW-0132">Cell division</keyword>
<comment type="caution">
    <text evidence="1">The sequence shown here is derived from an EMBL/GenBank/DDBJ whole genome shotgun (WGS) entry which is preliminary data.</text>
</comment>
<gene>
    <name evidence="1" type="ORF">E2488_01030</name>
</gene>
<evidence type="ECO:0000313" key="2">
    <source>
        <dbReference type="Proteomes" id="UP000298517"/>
    </source>
</evidence>
<proteinExistence type="predicted"/>
<keyword evidence="2" id="KW-1185">Reference proteome</keyword>
<dbReference type="EMBL" id="SNQI01000001">
    <property type="protein sequence ID" value="TEW76463.1"/>
    <property type="molecule type" value="Genomic_DNA"/>
</dbReference>
<protein>
    <submittedName>
        <fullName evidence="1">Cell division protein ZapA</fullName>
    </submittedName>
</protein>
<dbReference type="GO" id="GO:0051301">
    <property type="term" value="P:cell division"/>
    <property type="evidence" value="ECO:0007669"/>
    <property type="project" value="UniProtKB-KW"/>
</dbReference>
<dbReference type="InterPro" id="IPR036192">
    <property type="entry name" value="Cell_div_ZapA-like_sf"/>
</dbReference>
<dbReference type="SUPFAM" id="SSF102829">
    <property type="entry name" value="Cell division protein ZapA-like"/>
    <property type="match status" value="1"/>
</dbReference>
<evidence type="ECO:0000313" key="1">
    <source>
        <dbReference type="EMBL" id="TEW76463.1"/>
    </source>
</evidence>
<dbReference type="AlphaFoldDB" id="A0A4Y8AV86"/>
<reference evidence="1 2" key="1">
    <citation type="journal article" date="2011" name="J. Microbiol.">
        <title>Gramella jeungdoensis sp. nov., isolated from a solar saltern in Korea.</title>
        <authorList>
            <person name="Joung Y."/>
            <person name="Kim H."/>
            <person name="Jang T."/>
            <person name="Ahn T.S."/>
            <person name="Joh K."/>
        </authorList>
    </citation>
    <scope>NUCLEOTIDE SEQUENCE [LARGE SCALE GENOMIC DNA]</scope>
    <source>
        <strain evidence="1 2">KCTC 23123</strain>
    </source>
</reference>
<organism evidence="1 2">
    <name type="scientific">Gramella jeungdoensis</name>
    <dbReference type="NCBI Taxonomy" id="708091"/>
    <lineage>
        <taxon>Bacteria</taxon>
        <taxon>Pseudomonadati</taxon>
        <taxon>Bacteroidota</taxon>
        <taxon>Flavobacteriia</taxon>
        <taxon>Flavobacteriales</taxon>
        <taxon>Flavobacteriaceae</taxon>
        <taxon>Christiangramia</taxon>
    </lineage>
</organism>